<gene>
    <name evidence="3" type="primary">GARIN2</name>
</gene>
<dbReference type="GeneTree" id="ENSGT00940000161537"/>
<dbReference type="Ensembl" id="ENSSHAT00000039274.1">
    <property type="protein sequence ID" value="ENSSHAP00000043376.1"/>
    <property type="gene ID" value="ENSSHAG00000007914.2"/>
</dbReference>
<evidence type="ECO:0000313" key="4">
    <source>
        <dbReference type="Proteomes" id="UP000007648"/>
    </source>
</evidence>
<feature type="domain" description="Golgi associated RAB2 interactor protein-like Rab2B-binding" evidence="2">
    <location>
        <begin position="128"/>
        <end position="189"/>
    </location>
</feature>
<protein>
    <submittedName>
        <fullName evidence="3">Golgi associated RAB2 interactor family member 2</fullName>
    </submittedName>
</protein>
<evidence type="ECO:0000313" key="3">
    <source>
        <dbReference type="Ensembl" id="ENSSHAP00000043376.1"/>
    </source>
</evidence>
<reference evidence="3" key="3">
    <citation type="submission" date="2025-09" db="UniProtKB">
        <authorList>
            <consortium name="Ensembl"/>
        </authorList>
    </citation>
    <scope>IDENTIFICATION</scope>
</reference>
<dbReference type="PANTHER" id="PTHR22574:SF6">
    <property type="entry name" value="GOLGI-ASSOCIATED RAB2 INTERACTOR PROTEIN 2"/>
    <property type="match status" value="1"/>
</dbReference>
<evidence type="ECO:0000259" key="2">
    <source>
        <dbReference type="Pfam" id="PF12480"/>
    </source>
</evidence>
<reference evidence="3 4" key="1">
    <citation type="journal article" date="2011" name="Proc. Natl. Acad. Sci. U.S.A.">
        <title>Genetic diversity and population structure of the endangered marsupial Sarcophilus harrisii (Tasmanian devil).</title>
        <authorList>
            <person name="Miller W."/>
            <person name="Hayes V.M."/>
            <person name="Ratan A."/>
            <person name="Petersen D.C."/>
            <person name="Wittekindt N.E."/>
            <person name="Miller J."/>
            <person name="Walenz B."/>
            <person name="Knight J."/>
            <person name="Qi J."/>
            <person name="Zhao F."/>
            <person name="Wang Q."/>
            <person name="Bedoya-Reina O.C."/>
            <person name="Katiyar N."/>
            <person name="Tomsho L.P."/>
            <person name="Kasson L.M."/>
            <person name="Hardie R.A."/>
            <person name="Woodbridge P."/>
            <person name="Tindall E.A."/>
            <person name="Bertelsen M.F."/>
            <person name="Dixon D."/>
            <person name="Pyecroft S."/>
            <person name="Helgen K.M."/>
            <person name="Lesk A.M."/>
            <person name="Pringle T.H."/>
            <person name="Patterson N."/>
            <person name="Zhang Y."/>
            <person name="Kreiss A."/>
            <person name="Woods G.M."/>
            <person name="Jones M.E."/>
            <person name="Schuster S.C."/>
        </authorList>
    </citation>
    <scope>NUCLEOTIDE SEQUENCE [LARGE SCALE GENOMIC DNA]</scope>
</reference>
<reference evidence="3" key="2">
    <citation type="submission" date="2025-08" db="UniProtKB">
        <authorList>
            <consortium name="Ensembl"/>
        </authorList>
    </citation>
    <scope>IDENTIFICATION</scope>
</reference>
<dbReference type="OrthoDB" id="9445880at2759"/>
<dbReference type="Pfam" id="PF12480">
    <property type="entry name" value="GARIL_Rab2_bd"/>
    <property type="match status" value="1"/>
</dbReference>
<dbReference type="AlphaFoldDB" id="A0A7N4PXI2"/>
<dbReference type="FunCoup" id="A0A7N4PXI2">
    <property type="interactions" value="81"/>
</dbReference>
<dbReference type="PANTHER" id="PTHR22574">
    <property type="match status" value="1"/>
</dbReference>
<accession>A0A7N4PXI2</accession>
<name>A0A7N4PXI2_SARHA</name>
<sequence length="335" mass="37875">MKHSFFIVPFPSAKRKKKGIMKKTSESGSVSIERSSNKGNLQTMLDEGEYAPFTSVPMLESNFIQVNRRGESVYLHNRANWVTVGICASSPNLSFPNVMLLAHLESNSKKEDEPTFDDFLSPTSEVQLVLSRVLPLQFVTISVHDAPKMCLKVKLVSGRAYYLQLCAPSHKQDVLFQQWIELISLLKSTTAFTVGQKVSKVHENIDKMTNAEDDIQINNEISEQLVYIQDPESDTILENKPSNNITISEVAFEECESKSEVNNQISLKESETIIQKEINDPDHDEKKIVVSEPATKAEGFRDSRNDLLTSVYSEKCRMMRFLTGMLKFKDVVQGK</sequence>
<dbReference type="InParanoid" id="A0A7N4PXI2"/>
<organism evidence="3 4">
    <name type="scientific">Sarcophilus harrisii</name>
    <name type="common">Tasmanian devil</name>
    <name type="synonym">Sarcophilus laniarius</name>
    <dbReference type="NCBI Taxonomy" id="9305"/>
    <lineage>
        <taxon>Eukaryota</taxon>
        <taxon>Metazoa</taxon>
        <taxon>Chordata</taxon>
        <taxon>Craniata</taxon>
        <taxon>Vertebrata</taxon>
        <taxon>Euteleostomi</taxon>
        <taxon>Mammalia</taxon>
        <taxon>Metatheria</taxon>
        <taxon>Dasyuromorphia</taxon>
        <taxon>Dasyuridae</taxon>
        <taxon>Sarcophilus</taxon>
    </lineage>
</organism>
<dbReference type="GO" id="GO:0005634">
    <property type="term" value="C:nucleus"/>
    <property type="evidence" value="ECO:0007669"/>
    <property type="project" value="TreeGrafter"/>
</dbReference>
<dbReference type="InterPro" id="IPR022168">
    <property type="entry name" value="GARIL-like_Rab2B-bd"/>
</dbReference>
<evidence type="ECO:0000256" key="1">
    <source>
        <dbReference type="ARBA" id="ARBA00038379"/>
    </source>
</evidence>
<proteinExistence type="inferred from homology"/>
<comment type="similarity">
    <text evidence="1">Belongs to the GARIN family.</text>
</comment>
<keyword evidence="4" id="KW-1185">Reference proteome</keyword>
<dbReference type="Proteomes" id="UP000007648">
    <property type="component" value="Unassembled WGS sequence"/>
</dbReference>